<dbReference type="AlphaFoldDB" id="A0A7N2L865"/>
<dbReference type="EnsemblPlants" id="QL03p053803:mrna">
    <property type="protein sequence ID" value="QL03p053803:mrna:CDS:1"/>
    <property type="gene ID" value="QL03p053803"/>
</dbReference>
<evidence type="ECO:0000313" key="2">
    <source>
        <dbReference type="Proteomes" id="UP000594261"/>
    </source>
</evidence>
<sequence length="107" mass="12088">MHLTTVEIHLDASAVVQLFSTSSNTNMCAMPLIDDCRQLLSQIAHVWIAHCFHEAKLCADFLACVGTKQDRNFVLYNDPSVDLRELLSSDKEGLYHNRSICDHFLPP</sequence>
<dbReference type="PANTHER" id="PTHR47723">
    <property type="entry name" value="OS05G0353850 PROTEIN"/>
    <property type="match status" value="1"/>
</dbReference>
<dbReference type="Proteomes" id="UP000594261">
    <property type="component" value="Chromosome 3"/>
</dbReference>
<name>A0A7N2L865_QUELO</name>
<protein>
    <submittedName>
        <fullName evidence="1">Uncharacterized protein</fullName>
    </submittedName>
</protein>
<evidence type="ECO:0000313" key="1">
    <source>
        <dbReference type="EnsemblPlants" id="QL03p053803:mrna:CDS:1"/>
    </source>
</evidence>
<dbReference type="InterPro" id="IPR053151">
    <property type="entry name" value="RNase_H-like"/>
</dbReference>
<reference evidence="1 2" key="1">
    <citation type="journal article" date="2016" name="G3 (Bethesda)">
        <title>First Draft Assembly and Annotation of the Genome of a California Endemic Oak Quercus lobata Nee (Fagaceae).</title>
        <authorList>
            <person name="Sork V.L."/>
            <person name="Fitz-Gibbon S.T."/>
            <person name="Puiu D."/>
            <person name="Crepeau M."/>
            <person name="Gugger P.F."/>
            <person name="Sherman R."/>
            <person name="Stevens K."/>
            <person name="Langley C.H."/>
            <person name="Pellegrini M."/>
            <person name="Salzberg S.L."/>
        </authorList>
    </citation>
    <scope>NUCLEOTIDE SEQUENCE [LARGE SCALE GENOMIC DNA]</scope>
    <source>
        <strain evidence="1 2">cv. SW786</strain>
    </source>
</reference>
<accession>A0A7N2L865</accession>
<dbReference type="InParanoid" id="A0A7N2L865"/>
<reference evidence="1" key="2">
    <citation type="submission" date="2021-01" db="UniProtKB">
        <authorList>
            <consortium name="EnsemblPlants"/>
        </authorList>
    </citation>
    <scope>IDENTIFICATION</scope>
</reference>
<dbReference type="PANTHER" id="PTHR47723:SF19">
    <property type="entry name" value="POLYNUCLEOTIDYL TRANSFERASE, RIBONUCLEASE H-LIKE SUPERFAMILY PROTEIN"/>
    <property type="match status" value="1"/>
</dbReference>
<organism evidence="1 2">
    <name type="scientific">Quercus lobata</name>
    <name type="common">Valley oak</name>
    <dbReference type="NCBI Taxonomy" id="97700"/>
    <lineage>
        <taxon>Eukaryota</taxon>
        <taxon>Viridiplantae</taxon>
        <taxon>Streptophyta</taxon>
        <taxon>Embryophyta</taxon>
        <taxon>Tracheophyta</taxon>
        <taxon>Spermatophyta</taxon>
        <taxon>Magnoliopsida</taxon>
        <taxon>eudicotyledons</taxon>
        <taxon>Gunneridae</taxon>
        <taxon>Pentapetalae</taxon>
        <taxon>rosids</taxon>
        <taxon>fabids</taxon>
        <taxon>Fagales</taxon>
        <taxon>Fagaceae</taxon>
        <taxon>Quercus</taxon>
    </lineage>
</organism>
<dbReference type="Gramene" id="QL03p053803:mrna">
    <property type="protein sequence ID" value="QL03p053803:mrna:CDS:1"/>
    <property type="gene ID" value="QL03p053803"/>
</dbReference>
<proteinExistence type="predicted"/>
<keyword evidence="2" id="KW-1185">Reference proteome</keyword>
<dbReference type="EMBL" id="LRBV02000003">
    <property type="status" value="NOT_ANNOTATED_CDS"/>
    <property type="molecule type" value="Genomic_DNA"/>
</dbReference>